<keyword evidence="1" id="KW-0802">TPR repeat</keyword>
<evidence type="ECO:0000259" key="2">
    <source>
        <dbReference type="Pfam" id="PF12770"/>
    </source>
</evidence>
<organism evidence="4 5">
    <name type="scientific">Stylophora pistillata</name>
    <name type="common">Smooth cauliflower coral</name>
    <dbReference type="NCBI Taxonomy" id="50429"/>
    <lineage>
        <taxon>Eukaryota</taxon>
        <taxon>Metazoa</taxon>
        <taxon>Cnidaria</taxon>
        <taxon>Anthozoa</taxon>
        <taxon>Hexacorallia</taxon>
        <taxon>Scleractinia</taxon>
        <taxon>Astrocoeniina</taxon>
        <taxon>Pocilloporidae</taxon>
        <taxon>Stylophora</taxon>
    </lineage>
</organism>
<dbReference type="InterPro" id="IPR026000">
    <property type="entry name" value="Apc5_dom"/>
</dbReference>
<feature type="domain" description="Anaphase-promoting complex subunit 5" evidence="3">
    <location>
        <begin position="271"/>
        <end position="324"/>
    </location>
</feature>
<dbReference type="Pfam" id="PF13424">
    <property type="entry name" value="TPR_12"/>
    <property type="match status" value="1"/>
</dbReference>
<dbReference type="Proteomes" id="UP000225706">
    <property type="component" value="Unassembled WGS sequence"/>
</dbReference>
<dbReference type="InterPro" id="IPR019734">
    <property type="entry name" value="TPR_rpt"/>
</dbReference>
<feature type="repeat" description="TPR" evidence="1">
    <location>
        <begin position="97"/>
        <end position="130"/>
    </location>
</feature>
<dbReference type="Pfam" id="PF12770">
    <property type="entry name" value="CHAT"/>
    <property type="match status" value="2"/>
</dbReference>
<dbReference type="PANTHER" id="PTHR10098">
    <property type="entry name" value="RAPSYN-RELATED"/>
    <property type="match status" value="1"/>
</dbReference>
<evidence type="ECO:0000256" key="1">
    <source>
        <dbReference type="PROSITE-ProRule" id="PRU00339"/>
    </source>
</evidence>
<feature type="domain" description="CHAT" evidence="2">
    <location>
        <begin position="1449"/>
        <end position="1721"/>
    </location>
</feature>
<dbReference type="Gene3D" id="1.25.40.10">
    <property type="entry name" value="Tetratricopeptide repeat domain"/>
    <property type="match status" value="4"/>
</dbReference>
<comment type="caution">
    <text evidence="4">The sequence shown here is derived from an EMBL/GenBank/DDBJ whole genome shotgun (WGS) entry which is preliminary data.</text>
</comment>
<dbReference type="PROSITE" id="PS50005">
    <property type="entry name" value="TPR"/>
    <property type="match status" value="4"/>
</dbReference>
<reference evidence="5" key="1">
    <citation type="journal article" date="2017" name="bioRxiv">
        <title>Comparative analysis of the genomes of Stylophora pistillata and Acropora digitifera provides evidence for extensive differences between species of corals.</title>
        <authorList>
            <person name="Voolstra C.R."/>
            <person name="Li Y."/>
            <person name="Liew Y.J."/>
            <person name="Baumgarten S."/>
            <person name="Zoccola D."/>
            <person name="Flot J.-F."/>
            <person name="Tambutte S."/>
            <person name="Allemand D."/>
            <person name="Aranda M."/>
        </authorList>
    </citation>
    <scope>NUCLEOTIDE SEQUENCE [LARGE SCALE GENOMIC DNA]</scope>
</reference>
<dbReference type="InterPro" id="IPR011990">
    <property type="entry name" value="TPR-like_helical_dom_sf"/>
</dbReference>
<feature type="domain" description="Anaphase-promoting complex subunit 5" evidence="3">
    <location>
        <begin position="1170"/>
        <end position="1270"/>
    </location>
</feature>
<keyword evidence="5" id="KW-1185">Reference proteome</keyword>
<dbReference type="OrthoDB" id="9991317at2759"/>
<gene>
    <name evidence="4" type="primary">TTC28</name>
    <name evidence="4" type="ORF">AWC38_SpisGene6513</name>
</gene>
<name>A0A2B4SK05_STYPI</name>
<dbReference type="Pfam" id="PF13374">
    <property type="entry name" value="TPR_10"/>
    <property type="match status" value="1"/>
</dbReference>
<dbReference type="Pfam" id="PF12862">
    <property type="entry name" value="ANAPC5"/>
    <property type="match status" value="2"/>
</dbReference>
<proteinExistence type="predicted"/>
<dbReference type="SUPFAM" id="SSF48452">
    <property type="entry name" value="TPR-like"/>
    <property type="match status" value="3"/>
</dbReference>
<feature type="repeat" description="TPR" evidence="1">
    <location>
        <begin position="1118"/>
        <end position="1151"/>
    </location>
</feature>
<sequence length="1727" mass="195324">MMVKILFNLIVDIASDVADFFLKTNRPYFAIQLYKELLTLADHVENEPSSKRDALRMFVYLALGPAYFSLGSINEAKSTFKLGLRVSEELNDESCLWKFSFSIGYLYQGLGRFDKSIKHFKRALQINEAIGYREQAKTFWCLGKVYHDLEQYEEARDCYLESIRLSRDKGDKKMEAVALTDISKVFGCLWKIEKEFLTLEKSLKIFEEIDDAFGRATVLNLMGMAFERAGEEDKFFQYMKKSLQISRQANDRKNEGRTCFNLGGFLAHSLRYDEALPYLEKAAELSYSSGEREVYEQACIWLTDVHLALGQCDKATEYRERATKSIRKTGFRRIPRSLALMRAANGYVAEGFVEQAYDISSESIEQFESELEPLSDEHKMYLGSKKGNFLLSVYHAHSCLLLDLGRDLDSLIAAEQGRARVLRELLTKRYSIEGCTTPVNEETLVGLVERLQKKQILVFIALFFIEFNYWLLSGDNNGKLEQLKSPKTLLDLLEAKPRDDIKSFVNERETECEDRSLSALYDCDLKSENKDGEDYTTKTVKRLIELDDENSADIENHVHEILIAPIADRIENREVLLVPEPSLFMVPFAALQDDSGNYVSDTCKIRIIPSLTALKLILDSPPDYHSQTGALIVGDPQVSHITPLEQLKAARQEAKEIADLLEVEPLLGEQATKEEVLWRITDVCLIHIAAHGDAERGEIACAPNPSSPQEPSKEDYMLSMEDIANVRIRAKLVVLSCCHSAKGKIMKAEGVIGIARAFIASGARSVLVSLWAVDDKATKEFMIRFYGHLKCDKMSASEALHQTMKWMRESKSARYTVREWAPFVLIGDDVNLDLPALIMEKVEAVEITTEAVEVTTEAVEITTEAVEITTEAVEIPTEAVEITTEAVEIPTEAVEITTEAVEITTSVASFLENTHRPLAALKFFKESLTLLELIEQEINSCKASVNLETQRALNKRTIFVLLSIADTNLTLERYKESKIHAELALAKSRKIGCKETEGECQRTLGLCLVFDRSQHDQSIEYFKEMLEATKESGDAETEAIAYHLLAMRHMNVGELEEAARFLEKSIQTSRKSRFKKIEFESLITLAHVFFRDHEEKALRKLTEALQICDEIESDEKKAKALVSLGDLFMFQESYEESKECFEKAMQLHTKVPYFGLSVYLRLGIVLRILEQFDEAIKCLHRGLDICGKNNLEDHYLDYKDLIYSQLCHLHLLLREPDKANEYVTKILTGSWHEYKYDCLGLLGVCIGKYGHFEQACDILAESIKGYEHNRDLFNDEAKLSFEESIVDGQMYSHRCTFLVALGKFAEALCTAERGRAYVLTQLLAKRYGIQEKPNFSETDLNGLMGSLAKRQILLFVGSGLKYEFLWIMTNEKGLNFKEMSGEKAKIDCLLKAYIRSLFCGRSVNCEDRSLSALYDIHSPADGAQHDRIREKRLFQDSDVEELEAENLPNQLYNSLIAPIADRIQGREVVLAPEGSMVMVPFVALQEDSGKYLSDSCSIRIIPSLSTLKLILDSSQNYHSQTGALIVGDPQVSHVTRLKQLKAARQEAKEVAALLEVEPLLGKQATKEEVLRRITDVCLIHIAAHGDAERGEIACAPNPSSPQEPSKEDYMLTMGDIANVRIRAKLVVLSCCHSAKGKIMQAEGVVGIARAFIASGARSVLVSLWAVDDKATKEFMIRFYGHLKCDKMSASEALHHTMKWMRESKTARYTVREWAPFVLIGDNVNLDL</sequence>
<evidence type="ECO:0000313" key="5">
    <source>
        <dbReference type="Proteomes" id="UP000225706"/>
    </source>
</evidence>
<protein>
    <submittedName>
        <fullName evidence="4">Tetratricopeptide repeat protein 28</fullName>
    </submittedName>
</protein>
<dbReference type="EMBL" id="LSMT01000077">
    <property type="protein sequence ID" value="PFX28755.1"/>
    <property type="molecule type" value="Genomic_DNA"/>
</dbReference>
<dbReference type="InterPro" id="IPR024983">
    <property type="entry name" value="CHAT_dom"/>
</dbReference>
<feature type="repeat" description="TPR" evidence="1">
    <location>
        <begin position="136"/>
        <end position="169"/>
    </location>
</feature>
<dbReference type="Pfam" id="PF13181">
    <property type="entry name" value="TPR_8"/>
    <property type="match status" value="1"/>
</dbReference>
<evidence type="ECO:0000259" key="3">
    <source>
        <dbReference type="Pfam" id="PF12862"/>
    </source>
</evidence>
<feature type="domain" description="CHAT" evidence="2">
    <location>
        <begin position="558"/>
        <end position="828"/>
    </location>
</feature>
<feature type="repeat" description="TPR" evidence="1">
    <location>
        <begin position="1156"/>
        <end position="1189"/>
    </location>
</feature>
<accession>A0A2B4SK05</accession>
<dbReference type="SMART" id="SM00028">
    <property type="entry name" value="TPR"/>
    <property type="match status" value="9"/>
</dbReference>
<evidence type="ECO:0000313" key="4">
    <source>
        <dbReference type="EMBL" id="PFX28755.1"/>
    </source>
</evidence>
<dbReference type="PANTHER" id="PTHR10098:SF108">
    <property type="entry name" value="TETRATRICOPEPTIDE REPEAT PROTEIN 28"/>
    <property type="match status" value="1"/>
</dbReference>